<dbReference type="EMBL" id="ACLF03000007">
    <property type="protein sequence ID" value="EFQ82449.1"/>
    <property type="molecule type" value="Genomic_DNA"/>
</dbReference>
<dbReference type="STRING" id="585531.HMPREF0063_12431"/>
<sequence>MSATRDARGLIGLLADRGLTVATAESLTGGLVCAELVGVAGASAVVRGGVVAYASRLKLDLLGVDPGLLGTRGAIDPDVAAQMAAGVRGRCGADVGIATTGNAGPTAAEGREVGLVYVAVADARGVVVERLDLAGDRDTIRRATVDAALSCAVDRVGEQERPGGC</sequence>
<reference evidence="2" key="1">
    <citation type="submission" date="2010-08" db="EMBL/GenBank/DDBJ databases">
        <authorList>
            <person name="Muzny D."/>
            <person name="Qin X."/>
            <person name="Buhay C."/>
            <person name="Dugan-Rocha S."/>
            <person name="Ding Y."/>
            <person name="Chen G."/>
            <person name="Hawes A."/>
            <person name="Holder M."/>
            <person name="Jhangiani S."/>
            <person name="Johnson A."/>
            <person name="Khan Z."/>
            <person name="Li Z."/>
            <person name="Liu W."/>
            <person name="Liu X."/>
            <person name="Perez L."/>
            <person name="Shen H."/>
            <person name="Wang Q."/>
            <person name="Watt J."/>
            <person name="Xi L."/>
            <person name="Xin Y."/>
            <person name="Zhou J."/>
            <person name="Deng J."/>
            <person name="Jiang H."/>
            <person name="Liu Y."/>
            <person name="Qu J."/>
            <person name="Song X.-Z."/>
            <person name="Zhang L."/>
            <person name="Villasana D."/>
            <person name="Johnson A."/>
            <person name="Liu J."/>
            <person name="Liyanage D."/>
            <person name="Lorensuhewa L."/>
            <person name="Robinson T."/>
            <person name="Song A."/>
            <person name="Song B.-B."/>
            <person name="Dinh H."/>
            <person name="Thornton R."/>
            <person name="Coyle M."/>
            <person name="Francisco L."/>
            <person name="Jackson L."/>
            <person name="Javaid M."/>
            <person name="Korchina V."/>
            <person name="Kovar C."/>
            <person name="Mata R."/>
            <person name="Mathew T."/>
            <person name="Ngo R."/>
            <person name="Nguyen L."/>
            <person name="Nguyen N."/>
            <person name="Okwuonu G."/>
            <person name="Ongeri F."/>
            <person name="Pham C."/>
            <person name="Simmons D."/>
            <person name="Wilczek-Boney K."/>
            <person name="Hale W."/>
            <person name="Jakkamsetti A."/>
            <person name="Pham P."/>
            <person name="Ruth R."/>
            <person name="San Lucas F."/>
            <person name="Warren J."/>
            <person name="Zhang J."/>
            <person name="Zhao Z."/>
            <person name="Zhou C."/>
            <person name="Zhu D."/>
            <person name="Lee S."/>
            <person name="Bess C."/>
            <person name="Blankenburg K."/>
            <person name="Forbes L."/>
            <person name="Fu Q."/>
            <person name="Gubbala S."/>
            <person name="Hirani K."/>
            <person name="Jayaseelan J.C."/>
            <person name="Lara F."/>
            <person name="Munidasa M."/>
            <person name="Palculict T."/>
            <person name="Patil S."/>
            <person name="Pu L.-L."/>
            <person name="Saada N."/>
            <person name="Tang L."/>
            <person name="Weissenberger G."/>
            <person name="Zhu Y."/>
            <person name="Hemphill L."/>
            <person name="Shang Y."/>
            <person name="Youmans B."/>
            <person name="Ayvaz T."/>
            <person name="Ross M."/>
            <person name="Santibanez J."/>
            <person name="Aqrawi P."/>
            <person name="Gross S."/>
            <person name="Joshi V."/>
            <person name="Fowler G."/>
            <person name="Nazareth L."/>
            <person name="Reid J."/>
            <person name="Worley K."/>
            <person name="Petrosino J."/>
            <person name="Highlander S."/>
            <person name="Gibbs R."/>
        </authorList>
    </citation>
    <scope>NUCLEOTIDE SEQUENCE [LARGE SCALE GENOMIC DNA]</scope>
    <source>
        <strain evidence="2">DSM 15272</strain>
    </source>
</reference>
<dbReference type="RefSeq" id="WP_007077523.1">
    <property type="nucleotide sequence ID" value="NZ_CM001024.1"/>
</dbReference>
<dbReference type="Proteomes" id="UP000003111">
    <property type="component" value="Unassembled WGS sequence"/>
</dbReference>
<gene>
    <name evidence="2" type="ORF">HMPREF0063_12431</name>
</gene>
<feature type="domain" description="CinA C-terminal" evidence="1">
    <location>
        <begin position="10"/>
        <end position="151"/>
    </location>
</feature>
<protein>
    <submittedName>
        <fullName evidence="2">Competence/damage-inducible domain protein CinA</fullName>
    </submittedName>
</protein>
<dbReference type="NCBIfam" id="TIGR00199">
    <property type="entry name" value="PncC_domain"/>
    <property type="match status" value="1"/>
</dbReference>
<dbReference type="AlphaFoldDB" id="E2SEH2"/>
<name>E2SEH2_9ACTN</name>
<dbReference type="InterPro" id="IPR036653">
    <property type="entry name" value="CinA-like_C"/>
</dbReference>
<dbReference type="InterPro" id="IPR008136">
    <property type="entry name" value="CinA_C"/>
</dbReference>
<comment type="caution">
    <text evidence="2">The sequence shown here is derived from an EMBL/GenBank/DDBJ whole genome shotgun (WGS) entry which is preliminary data.</text>
</comment>
<organism evidence="2 3">
    <name type="scientific">Aeromicrobium marinum DSM 15272</name>
    <dbReference type="NCBI Taxonomy" id="585531"/>
    <lineage>
        <taxon>Bacteria</taxon>
        <taxon>Bacillati</taxon>
        <taxon>Actinomycetota</taxon>
        <taxon>Actinomycetes</taxon>
        <taxon>Propionibacteriales</taxon>
        <taxon>Nocardioidaceae</taxon>
        <taxon>Aeromicrobium</taxon>
    </lineage>
</organism>
<dbReference type="eggNOG" id="COG1546">
    <property type="taxonomic scope" value="Bacteria"/>
</dbReference>
<accession>E2SEH2</accession>
<dbReference type="OrthoDB" id="1253990at2"/>
<dbReference type="Gene3D" id="3.90.950.20">
    <property type="entry name" value="CinA-like"/>
    <property type="match status" value="1"/>
</dbReference>
<dbReference type="SUPFAM" id="SSF142433">
    <property type="entry name" value="CinA-like"/>
    <property type="match status" value="1"/>
</dbReference>
<proteinExistence type="predicted"/>
<dbReference type="HOGENOM" id="CLU_030805_1_0_11"/>
<evidence type="ECO:0000313" key="2">
    <source>
        <dbReference type="EMBL" id="EFQ82449.1"/>
    </source>
</evidence>
<evidence type="ECO:0000259" key="1">
    <source>
        <dbReference type="Pfam" id="PF02464"/>
    </source>
</evidence>
<dbReference type="Pfam" id="PF02464">
    <property type="entry name" value="CinA"/>
    <property type="match status" value="1"/>
</dbReference>
<evidence type="ECO:0000313" key="3">
    <source>
        <dbReference type="Proteomes" id="UP000003111"/>
    </source>
</evidence>
<keyword evidence="3" id="KW-1185">Reference proteome</keyword>